<keyword evidence="3" id="KW-1185">Reference proteome</keyword>
<proteinExistence type="predicted"/>
<accession>A0A4U6WE79</accession>
<feature type="chain" id="PRO_5020528566" evidence="1">
    <location>
        <begin position="19"/>
        <end position="52"/>
    </location>
</feature>
<evidence type="ECO:0000256" key="1">
    <source>
        <dbReference type="SAM" id="SignalP"/>
    </source>
</evidence>
<keyword evidence="1" id="KW-0732">Signal</keyword>
<sequence length="52" mass="5979">MRPMLALLLLLLQPPACPSNLERQVTRGRCLFVFLTNYWIGESSDVMLTIWA</sequence>
<dbReference type="Proteomes" id="UP000298652">
    <property type="component" value="Chromosome 1"/>
</dbReference>
<dbReference type="Gramene" id="TKW40435">
    <property type="protein sequence ID" value="TKW40435"/>
    <property type="gene ID" value="SEVIR_1G246150v2"/>
</dbReference>
<dbReference type="EMBL" id="CM016552">
    <property type="protein sequence ID" value="TKW40435.1"/>
    <property type="molecule type" value="Genomic_DNA"/>
</dbReference>
<protein>
    <submittedName>
        <fullName evidence="2">Uncharacterized protein</fullName>
    </submittedName>
</protein>
<evidence type="ECO:0000313" key="2">
    <source>
        <dbReference type="EMBL" id="TKW40435.1"/>
    </source>
</evidence>
<reference evidence="2" key="1">
    <citation type="submission" date="2019-03" db="EMBL/GenBank/DDBJ databases">
        <title>WGS assembly of Setaria viridis.</title>
        <authorList>
            <person name="Huang P."/>
            <person name="Jenkins J."/>
            <person name="Grimwood J."/>
            <person name="Barry K."/>
            <person name="Healey A."/>
            <person name="Mamidi S."/>
            <person name="Sreedasyam A."/>
            <person name="Shu S."/>
            <person name="Feldman M."/>
            <person name="Wu J."/>
            <person name="Yu Y."/>
            <person name="Chen C."/>
            <person name="Johnson J."/>
            <person name="Rokhsar D."/>
            <person name="Baxter I."/>
            <person name="Schmutz J."/>
            <person name="Brutnell T."/>
            <person name="Kellogg E."/>
        </authorList>
    </citation>
    <scope>NUCLEOTIDE SEQUENCE [LARGE SCALE GENOMIC DNA]</scope>
</reference>
<gene>
    <name evidence="2" type="ORF">SEVIR_1G246150v2</name>
</gene>
<name>A0A4U6WE79_SETVI</name>
<organism evidence="2 3">
    <name type="scientific">Setaria viridis</name>
    <name type="common">Green bristlegrass</name>
    <name type="synonym">Setaria italica subsp. viridis</name>
    <dbReference type="NCBI Taxonomy" id="4556"/>
    <lineage>
        <taxon>Eukaryota</taxon>
        <taxon>Viridiplantae</taxon>
        <taxon>Streptophyta</taxon>
        <taxon>Embryophyta</taxon>
        <taxon>Tracheophyta</taxon>
        <taxon>Spermatophyta</taxon>
        <taxon>Magnoliopsida</taxon>
        <taxon>Liliopsida</taxon>
        <taxon>Poales</taxon>
        <taxon>Poaceae</taxon>
        <taxon>PACMAD clade</taxon>
        <taxon>Panicoideae</taxon>
        <taxon>Panicodae</taxon>
        <taxon>Paniceae</taxon>
        <taxon>Cenchrinae</taxon>
        <taxon>Setaria</taxon>
    </lineage>
</organism>
<feature type="signal peptide" evidence="1">
    <location>
        <begin position="1"/>
        <end position="18"/>
    </location>
</feature>
<dbReference type="AlphaFoldDB" id="A0A4U6WE79"/>
<evidence type="ECO:0000313" key="3">
    <source>
        <dbReference type="Proteomes" id="UP000298652"/>
    </source>
</evidence>